<name>A0A3N0V7E1_9GAMM</name>
<dbReference type="Pfam" id="PF00448">
    <property type="entry name" value="SRP54"/>
    <property type="match status" value="1"/>
</dbReference>
<evidence type="ECO:0000256" key="5">
    <source>
        <dbReference type="ARBA" id="ARBA00023134"/>
    </source>
</evidence>
<keyword evidence="5 9" id="KW-0342">GTP-binding</keyword>
<feature type="domain" description="SRP54-type proteins GTP-binding" evidence="10">
    <location>
        <begin position="280"/>
        <end position="293"/>
    </location>
</feature>
<dbReference type="SMART" id="SM00382">
    <property type="entry name" value="AAA"/>
    <property type="match status" value="1"/>
</dbReference>
<feature type="binding site" evidence="9">
    <location>
        <begin position="113"/>
        <end position="120"/>
    </location>
    <ligand>
        <name>GTP</name>
        <dbReference type="ChEBI" id="CHEBI:37565"/>
    </ligand>
</feature>
<dbReference type="GO" id="GO:0005525">
    <property type="term" value="F:GTP binding"/>
    <property type="evidence" value="ECO:0007669"/>
    <property type="project" value="UniProtKB-UniRule"/>
</dbReference>
<dbReference type="CDD" id="cd17874">
    <property type="entry name" value="FtsY"/>
    <property type="match status" value="1"/>
</dbReference>
<evidence type="ECO:0000256" key="8">
    <source>
        <dbReference type="ARBA" id="ARBA00048027"/>
    </source>
</evidence>
<feature type="binding site" evidence="9">
    <location>
        <begin position="195"/>
        <end position="199"/>
    </location>
    <ligand>
        <name>GTP</name>
        <dbReference type="ChEBI" id="CHEBI:37565"/>
    </ligand>
</feature>
<dbReference type="EC" id="3.6.5.4" evidence="9"/>
<keyword evidence="7 9" id="KW-0675">Receptor</keyword>
<dbReference type="InterPro" id="IPR036225">
    <property type="entry name" value="SRP/SRP_N"/>
</dbReference>
<dbReference type="EMBL" id="RJVO01000006">
    <property type="protein sequence ID" value="ROH88716.1"/>
    <property type="molecule type" value="Genomic_DNA"/>
</dbReference>
<keyword evidence="6 9" id="KW-0472">Membrane</keyword>
<keyword evidence="4 9" id="KW-0378">Hydrolase</keyword>
<dbReference type="NCBIfam" id="TIGR00064">
    <property type="entry name" value="ftsY"/>
    <property type="match status" value="1"/>
</dbReference>
<keyword evidence="12" id="KW-1185">Reference proteome</keyword>
<evidence type="ECO:0000256" key="6">
    <source>
        <dbReference type="ARBA" id="ARBA00023136"/>
    </source>
</evidence>
<dbReference type="RefSeq" id="WP_123212338.1">
    <property type="nucleotide sequence ID" value="NZ_RJVO01000006.1"/>
</dbReference>
<dbReference type="InterPro" id="IPR042101">
    <property type="entry name" value="SRP54_N_sf"/>
</dbReference>
<feature type="binding site" evidence="9">
    <location>
        <begin position="259"/>
        <end position="262"/>
    </location>
    <ligand>
        <name>GTP</name>
        <dbReference type="ChEBI" id="CHEBI:37565"/>
    </ligand>
</feature>
<evidence type="ECO:0000313" key="11">
    <source>
        <dbReference type="EMBL" id="ROH88716.1"/>
    </source>
</evidence>
<sequence>MSESLLGKFRSRLNSVGGDSWLSRDLSTLFSADALKDDALEELETRLLMADAGIEATDWLIGRLRSAVNAGKIKTEAQLRKALREALLELLRPIAKPLVLPPFIKPYILFVAGVNGVGKTTTIGKLAARYQREGRKVLLAAGDTFRAAAVQQLTMWSERAGVPILSQGEGADSASVIFDAVQAAKARDLDLVIADTAGRLHTQTHLMDELRKVKRVLQKHDPYAPHEVLLVVDATTGQNALNQAVQFHEAIGLTGIAITKLDGTAKAGILLAIARRLALPVRFVGLGEGIDDLEPFDAETYVDALIGESQGA</sequence>
<dbReference type="GO" id="GO:0003924">
    <property type="term" value="F:GTPase activity"/>
    <property type="evidence" value="ECO:0007669"/>
    <property type="project" value="UniProtKB-UniRule"/>
</dbReference>
<dbReference type="GO" id="GO:0006614">
    <property type="term" value="P:SRP-dependent cotranslational protein targeting to membrane"/>
    <property type="evidence" value="ECO:0007669"/>
    <property type="project" value="InterPro"/>
</dbReference>
<dbReference type="AlphaFoldDB" id="A0A3N0V7E1"/>
<comment type="subcellular location">
    <subcellularLocation>
        <location evidence="9">Cell membrane</location>
        <topology evidence="9">Peripheral membrane protein</topology>
        <orientation evidence="9">Cytoplasmic side</orientation>
    </subcellularLocation>
    <subcellularLocation>
        <location evidence="9">Cytoplasm</location>
    </subcellularLocation>
</comment>
<dbReference type="InterPro" id="IPR003593">
    <property type="entry name" value="AAA+_ATPase"/>
</dbReference>
<comment type="caution">
    <text evidence="11">The sequence shown here is derived from an EMBL/GenBank/DDBJ whole genome shotgun (WGS) entry which is preliminary data.</text>
</comment>
<organism evidence="11 12">
    <name type="scientific">Stagnimonas aquatica</name>
    <dbReference type="NCBI Taxonomy" id="2689987"/>
    <lineage>
        <taxon>Bacteria</taxon>
        <taxon>Pseudomonadati</taxon>
        <taxon>Pseudomonadota</taxon>
        <taxon>Gammaproteobacteria</taxon>
        <taxon>Nevskiales</taxon>
        <taxon>Nevskiaceae</taxon>
        <taxon>Stagnimonas</taxon>
    </lineage>
</organism>
<dbReference type="InterPro" id="IPR027417">
    <property type="entry name" value="P-loop_NTPase"/>
</dbReference>
<dbReference type="Gene3D" id="1.20.120.140">
    <property type="entry name" value="Signal recognition particle SRP54, nucleotide-binding domain"/>
    <property type="match status" value="1"/>
</dbReference>
<dbReference type="PROSITE" id="PS00300">
    <property type="entry name" value="SRP54"/>
    <property type="match status" value="1"/>
</dbReference>
<dbReference type="GO" id="GO:0005047">
    <property type="term" value="F:signal recognition particle binding"/>
    <property type="evidence" value="ECO:0007669"/>
    <property type="project" value="TreeGrafter"/>
</dbReference>
<keyword evidence="1 9" id="KW-1003">Cell membrane</keyword>
<comment type="subunit">
    <text evidence="9">Part of the signal recognition particle protein translocation system, which is composed of SRP and FtsY. SRP is a ribonucleoprotein composed of Ffh and a 4.5S RNA molecule.</text>
</comment>
<dbReference type="SMART" id="SM00962">
    <property type="entry name" value="SRP54"/>
    <property type="match status" value="1"/>
</dbReference>
<dbReference type="HAMAP" id="MF_00920">
    <property type="entry name" value="FtsY"/>
    <property type="match status" value="1"/>
</dbReference>
<dbReference type="FunFam" id="3.40.50.300:FF:000053">
    <property type="entry name" value="Signal recognition particle receptor FtsY"/>
    <property type="match status" value="1"/>
</dbReference>
<comment type="function">
    <text evidence="9">Involved in targeting and insertion of nascent membrane proteins into the cytoplasmic membrane. Acts as a receptor for the complex formed by the signal recognition particle (SRP) and the ribosome-nascent chain (RNC). Interaction with SRP-RNC leads to the transfer of the RNC complex to the Sec translocase for insertion into the membrane, the hydrolysis of GTP by both Ffh and FtsY, and the dissociation of the SRP-FtsY complex into the individual components.</text>
</comment>
<dbReference type="GO" id="GO:0005737">
    <property type="term" value="C:cytoplasm"/>
    <property type="evidence" value="ECO:0007669"/>
    <property type="project" value="UniProtKB-SubCell"/>
</dbReference>
<comment type="similarity">
    <text evidence="9">Belongs to the GTP-binding SRP family. FtsY subfamily.</text>
</comment>
<gene>
    <name evidence="9 11" type="primary">ftsY</name>
    <name evidence="11" type="ORF">ED208_12930</name>
</gene>
<reference evidence="11 12" key="1">
    <citation type="submission" date="2018-10" db="EMBL/GenBank/DDBJ databases">
        <authorList>
            <person name="Chen W.-M."/>
        </authorList>
    </citation>
    <scope>NUCLEOTIDE SEQUENCE [LARGE SCALE GENOMIC DNA]</scope>
    <source>
        <strain evidence="11 12">THS-13</strain>
    </source>
</reference>
<dbReference type="InterPro" id="IPR013822">
    <property type="entry name" value="Signal_recog_particl_SRP54_hlx"/>
</dbReference>
<dbReference type="PANTHER" id="PTHR43134">
    <property type="entry name" value="SIGNAL RECOGNITION PARTICLE RECEPTOR SUBUNIT ALPHA"/>
    <property type="match status" value="1"/>
</dbReference>
<dbReference type="PANTHER" id="PTHR43134:SF1">
    <property type="entry name" value="SIGNAL RECOGNITION PARTICLE RECEPTOR SUBUNIT ALPHA"/>
    <property type="match status" value="1"/>
</dbReference>
<dbReference type="InterPro" id="IPR004390">
    <property type="entry name" value="SR_rcpt_FtsY"/>
</dbReference>
<evidence type="ECO:0000256" key="4">
    <source>
        <dbReference type="ARBA" id="ARBA00022801"/>
    </source>
</evidence>
<dbReference type="SUPFAM" id="SSF47364">
    <property type="entry name" value="Domain of the SRP/SRP receptor G-proteins"/>
    <property type="match status" value="1"/>
</dbReference>
<dbReference type="Proteomes" id="UP000282106">
    <property type="component" value="Unassembled WGS sequence"/>
</dbReference>
<comment type="catalytic activity">
    <reaction evidence="8 9">
        <text>GTP + H2O = GDP + phosphate + H(+)</text>
        <dbReference type="Rhea" id="RHEA:19669"/>
        <dbReference type="ChEBI" id="CHEBI:15377"/>
        <dbReference type="ChEBI" id="CHEBI:15378"/>
        <dbReference type="ChEBI" id="CHEBI:37565"/>
        <dbReference type="ChEBI" id="CHEBI:43474"/>
        <dbReference type="ChEBI" id="CHEBI:58189"/>
        <dbReference type="EC" id="3.6.5.4"/>
    </reaction>
</comment>
<proteinExistence type="inferred from homology"/>
<accession>A0A3N0V7E1</accession>
<dbReference type="FunCoup" id="A0A3N0V7E1">
    <property type="interactions" value="572"/>
</dbReference>
<dbReference type="InParanoid" id="A0A3N0V7E1"/>
<dbReference type="SUPFAM" id="SSF52540">
    <property type="entry name" value="P-loop containing nucleoside triphosphate hydrolases"/>
    <property type="match status" value="1"/>
</dbReference>
<keyword evidence="2 9" id="KW-0963">Cytoplasm</keyword>
<evidence type="ECO:0000259" key="10">
    <source>
        <dbReference type="PROSITE" id="PS00300"/>
    </source>
</evidence>
<dbReference type="GO" id="GO:0005886">
    <property type="term" value="C:plasma membrane"/>
    <property type="evidence" value="ECO:0007669"/>
    <property type="project" value="UniProtKB-SubCell"/>
</dbReference>
<evidence type="ECO:0000256" key="7">
    <source>
        <dbReference type="ARBA" id="ARBA00023170"/>
    </source>
</evidence>
<dbReference type="Pfam" id="PF02881">
    <property type="entry name" value="SRP54_N"/>
    <property type="match status" value="1"/>
</dbReference>
<evidence type="ECO:0000256" key="3">
    <source>
        <dbReference type="ARBA" id="ARBA00022741"/>
    </source>
</evidence>
<dbReference type="InterPro" id="IPR000897">
    <property type="entry name" value="SRP54_GTPase_dom"/>
</dbReference>
<evidence type="ECO:0000256" key="9">
    <source>
        <dbReference type="HAMAP-Rule" id="MF_00920"/>
    </source>
</evidence>
<evidence type="ECO:0000256" key="1">
    <source>
        <dbReference type="ARBA" id="ARBA00022475"/>
    </source>
</evidence>
<dbReference type="SMART" id="SM00963">
    <property type="entry name" value="SRP54_N"/>
    <property type="match status" value="1"/>
</dbReference>
<keyword evidence="3 9" id="KW-0547">Nucleotide-binding</keyword>
<dbReference type="Gene3D" id="3.40.50.300">
    <property type="entry name" value="P-loop containing nucleotide triphosphate hydrolases"/>
    <property type="match status" value="1"/>
</dbReference>
<protein>
    <recommendedName>
        <fullName evidence="9">Signal recognition particle receptor FtsY</fullName>
        <shortName evidence="9">SRP receptor</shortName>
        <ecNumber evidence="9">3.6.5.4</ecNumber>
    </recommendedName>
</protein>
<evidence type="ECO:0000313" key="12">
    <source>
        <dbReference type="Proteomes" id="UP000282106"/>
    </source>
</evidence>
<evidence type="ECO:0000256" key="2">
    <source>
        <dbReference type="ARBA" id="ARBA00022490"/>
    </source>
</evidence>